<dbReference type="InterPro" id="IPR003593">
    <property type="entry name" value="AAA+_ATPase"/>
</dbReference>
<evidence type="ECO:0000313" key="6">
    <source>
        <dbReference type="EMBL" id="QKF07702.1"/>
    </source>
</evidence>
<dbReference type="PROSITE" id="PS50893">
    <property type="entry name" value="ABC_TRANSPORTER_2"/>
    <property type="match status" value="1"/>
</dbReference>
<keyword evidence="7" id="KW-1185">Reference proteome</keyword>
<reference evidence="7" key="1">
    <citation type="submission" date="2020-05" db="EMBL/GenBank/DDBJ databases">
        <title>Novel species in genus Nocardioides.</title>
        <authorList>
            <person name="Zhang G."/>
        </authorList>
    </citation>
    <scope>NUCLEOTIDE SEQUENCE [LARGE SCALE GENOMIC DNA]</scope>
    <source>
        <strain evidence="7">zg-1050</strain>
    </source>
</reference>
<keyword evidence="2" id="KW-0813">Transport</keyword>
<dbReference type="InterPro" id="IPR003439">
    <property type="entry name" value="ABC_transporter-like_ATP-bd"/>
</dbReference>
<keyword evidence="4 6" id="KW-0067">ATP-binding</keyword>
<dbReference type="CDD" id="cd03225">
    <property type="entry name" value="ABC_cobalt_CbiO_domain1"/>
    <property type="match status" value="1"/>
</dbReference>
<gene>
    <name evidence="6" type="ORF">HLV38_05950</name>
</gene>
<evidence type="ECO:0000256" key="3">
    <source>
        <dbReference type="ARBA" id="ARBA00022741"/>
    </source>
</evidence>
<dbReference type="Gene3D" id="3.40.50.300">
    <property type="entry name" value="P-loop containing nucleotide triphosphate hydrolases"/>
    <property type="match status" value="1"/>
</dbReference>
<dbReference type="GO" id="GO:0042626">
    <property type="term" value="F:ATPase-coupled transmembrane transporter activity"/>
    <property type="evidence" value="ECO:0007669"/>
    <property type="project" value="TreeGrafter"/>
</dbReference>
<accession>A0A6M8JA47</accession>
<dbReference type="InterPro" id="IPR015856">
    <property type="entry name" value="ABC_transpr_CbiO/EcfA_su"/>
</dbReference>
<dbReference type="GO" id="GO:0016887">
    <property type="term" value="F:ATP hydrolysis activity"/>
    <property type="evidence" value="ECO:0007669"/>
    <property type="project" value="InterPro"/>
</dbReference>
<dbReference type="InterPro" id="IPR050095">
    <property type="entry name" value="ECF_ABC_transporter_ATP-bd"/>
</dbReference>
<evidence type="ECO:0000256" key="4">
    <source>
        <dbReference type="ARBA" id="ARBA00022840"/>
    </source>
</evidence>
<dbReference type="RefSeq" id="WP_173165063.1">
    <property type="nucleotide sequence ID" value="NZ_CP053716.1"/>
</dbReference>
<evidence type="ECO:0000256" key="2">
    <source>
        <dbReference type="ARBA" id="ARBA00022448"/>
    </source>
</evidence>
<dbReference type="KEGG" id="bwa:HLV38_05950"/>
<dbReference type="Pfam" id="PF00005">
    <property type="entry name" value="ABC_tran"/>
    <property type="match status" value="1"/>
</dbReference>
<dbReference type="AlphaFoldDB" id="A0A6M8JA47"/>
<dbReference type="PANTHER" id="PTHR43553">
    <property type="entry name" value="HEAVY METAL TRANSPORTER"/>
    <property type="match status" value="1"/>
</dbReference>
<dbReference type="InterPro" id="IPR027417">
    <property type="entry name" value="P-loop_NTPase"/>
</dbReference>
<dbReference type="EMBL" id="CP053716">
    <property type="protein sequence ID" value="QKF07702.1"/>
    <property type="molecule type" value="Genomic_DNA"/>
</dbReference>
<dbReference type="GO" id="GO:0005524">
    <property type="term" value="F:ATP binding"/>
    <property type="evidence" value="ECO:0007669"/>
    <property type="project" value="UniProtKB-KW"/>
</dbReference>
<comment type="similarity">
    <text evidence="1">Belongs to the ABC transporter superfamily.</text>
</comment>
<evidence type="ECO:0000259" key="5">
    <source>
        <dbReference type="PROSITE" id="PS50893"/>
    </source>
</evidence>
<evidence type="ECO:0000256" key="1">
    <source>
        <dbReference type="ARBA" id="ARBA00005417"/>
    </source>
</evidence>
<sequence length="307" mass="32603">MIEFQNVRASYGAREVLQGVSFRIAPGELVALVGTNGAGKSTAMRMVNGLVRPTGGRVMVGGVDAGRAKVSQLARTVGFLFQNPDRQICCSTARDELLFGLRACGADDEEAARRVDDAIERFGFRADADPFLLNRGARQMLALAAVTVLHPAVLVLDEPTTGLDFRECERVMEVVGRLSAAGCTVMMVCHDMEVVADHAPRTIVLHEGLVLADGPTFQVLRDRDVMQRASLVPPQVVAISQQMARDLPQVADGPVGCANTVDQLVDAVACAAASSLGARRCADARTAPGSSVGCADRVFEQGKEGLR</sequence>
<organism evidence="6 7">
    <name type="scientific">Berryella wangjianweii</name>
    <dbReference type="NCBI Taxonomy" id="2734634"/>
    <lineage>
        <taxon>Bacteria</taxon>
        <taxon>Bacillati</taxon>
        <taxon>Actinomycetota</taxon>
        <taxon>Coriobacteriia</taxon>
        <taxon>Eggerthellales</taxon>
        <taxon>Eggerthellaceae</taxon>
        <taxon>Berryella</taxon>
    </lineage>
</organism>
<dbReference type="Proteomes" id="UP000503297">
    <property type="component" value="Chromosome"/>
</dbReference>
<dbReference type="GO" id="GO:0043190">
    <property type="term" value="C:ATP-binding cassette (ABC) transporter complex"/>
    <property type="evidence" value="ECO:0007669"/>
    <property type="project" value="TreeGrafter"/>
</dbReference>
<evidence type="ECO:0000313" key="7">
    <source>
        <dbReference type="Proteomes" id="UP000503297"/>
    </source>
</evidence>
<proteinExistence type="inferred from homology"/>
<dbReference type="SMART" id="SM00382">
    <property type="entry name" value="AAA"/>
    <property type="match status" value="1"/>
</dbReference>
<dbReference type="SUPFAM" id="SSF52540">
    <property type="entry name" value="P-loop containing nucleoside triphosphate hydrolases"/>
    <property type="match status" value="1"/>
</dbReference>
<dbReference type="PANTHER" id="PTHR43553:SF25">
    <property type="entry name" value="ABC-TYPE COBALT TRANSPORT SYSTEM, ATPASE COMPONENT"/>
    <property type="match status" value="1"/>
</dbReference>
<feature type="domain" description="ABC transporter" evidence="5">
    <location>
        <begin position="2"/>
        <end position="232"/>
    </location>
</feature>
<protein>
    <submittedName>
        <fullName evidence="6">ABC transporter ATP-binding protein</fullName>
    </submittedName>
</protein>
<keyword evidence="3" id="KW-0547">Nucleotide-binding</keyword>
<name>A0A6M8JA47_9ACTN</name>